<dbReference type="AlphaFoldDB" id="A0A1F7XAR5"/>
<accession>A0A1F7XAR5</accession>
<name>A0A1F7XAR5_9BACT</name>
<gene>
    <name evidence="1" type="ORF">A2Z22_00140</name>
</gene>
<evidence type="ECO:0000313" key="1">
    <source>
        <dbReference type="EMBL" id="OGM11445.1"/>
    </source>
</evidence>
<dbReference type="Proteomes" id="UP000177053">
    <property type="component" value="Unassembled WGS sequence"/>
</dbReference>
<organism evidence="1 2">
    <name type="scientific">Candidatus Woesebacteria bacterium RBG_16_34_12</name>
    <dbReference type="NCBI Taxonomy" id="1802480"/>
    <lineage>
        <taxon>Bacteria</taxon>
        <taxon>Candidatus Woeseibacteriota</taxon>
    </lineage>
</organism>
<evidence type="ECO:0000313" key="2">
    <source>
        <dbReference type="Proteomes" id="UP000177053"/>
    </source>
</evidence>
<comment type="caution">
    <text evidence="1">The sequence shown here is derived from an EMBL/GenBank/DDBJ whole genome shotgun (WGS) entry which is preliminary data.</text>
</comment>
<proteinExistence type="predicted"/>
<dbReference type="EMBL" id="MGFS01000016">
    <property type="protein sequence ID" value="OGM11445.1"/>
    <property type="molecule type" value="Genomic_DNA"/>
</dbReference>
<sequence length="641" mass="72707">MLKEQESNQKTEVESEKRPKYIPVLVVKNKTPEGIDYLQAIGVDSNGSPVVTNGENIEKLFENCPQPVYYQAAYESGDLLTVEAKPEIGELKPNDIRILGTEYSISSSSKEGGLSKTQIVIGPDTTQDEPEQNIPLKKLIKAMASIDECSDIYYAWLDPDDKNSQPKMIIFGEPQTSFDNWAGDSRTHAIKFAKTLIKHVKAAVEKTGYKYEPVKKRRFLKTITEIDLLDENFEFTSLDDIKDRFSQIQQTFFKEDEDTKIKELTLISRDEVEIAGINFLAERRPFKDGVTQITFVTGNLAVIKDMKLRDPRYQVASYQEGEFLPLTDNRNEVINWVERAKDEIIISRTVDLSQKLSYLKNNRETTILSSASSRLGQIADLALVSRSGQEDLLLIYSKNFDNEAAINATEYKFFKDGGAAETYYGQDVGYLGLPIQNGIRCLAGNFFLLSSDRDFQLFQFFHYKQYRTHIQLYDDFEGKIKGGSTSVITTPGEEEPTFLVSTNKHRVHHISLSDNIKDRFLQLDNAYNYHNLFMQHDIGGRVTLVQSRDDVGGNITGNSCISVLQTSSDYLSRIDQKIAEWDFKGKAKIKRVYPVAEQPDFFAKVHKRGDRTSVKIVGFEPVENGVGTRIFYSNGAVVLVR</sequence>
<protein>
    <submittedName>
        <fullName evidence="1">Uncharacterized protein</fullName>
    </submittedName>
</protein>
<reference evidence="1 2" key="1">
    <citation type="journal article" date="2016" name="Nat. Commun.">
        <title>Thousands of microbial genomes shed light on interconnected biogeochemical processes in an aquifer system.</title>
        <authorList>
            <person name="Anantharaman K."/>
            <person name="Brown C.T."/>
            <person name="Hug L.A."/>
            <person name="Sharon I."/>
            <person name="Castelle C.J."/>
            <person name="Probst A.J."/>
            <person name="Thomas B.C."/>
            <person name="Singh A."/>
            <person name="Wilkins M.J."/>
            <person name="Karaoz U."/>
            <person name="Brodie E.L."/>
            <person name="Williams K.H."/>
            <person name="Hubbard S.S."/>
            <person name="Banfield J.F."/>
        </authorList>
    </citation>
    <scope>NUCLEOTIDE SEQUENCE [LARGE SCALE GENOMIC DNA]</scope>
</reference>